<accession>A0AAV2G3F8</accession>
<keyword evidence="3" id="KW-1185">Reference proteome</keyword>
<evidence type="ECO:0008006" key="4">
    <source>
        <dbReference type="Google" id="ProtNLM"/>
    </source>
</evidence>
<feature type="compositionally biased region" description="Basic and acidic residues" evidence="1">
    <location>
        <begin position="124"/>
        <end position="133"/>
    </location>
</feature>
<gene>
    <name evidence="2" type="ORF">LTRI10_LOCUS44510</name>
</gene>
<dbReference type="PANTHER" id="PTHR33052">
    <property type="entry name" value="DUF4228 DOMAIN PROTEIN-RELATED"/>
    <property type="match status" value="1"/>
</dbReference>
<dbReference type="EMBL" id="OZ034820">
    <property type="protein sequence ID" value="CAL1404677.1"/>
    <property type="molecule type" value="Genomic_DNA"/>
</dbReference>
<dbReference type="InterPro" id="IPR025322">
    <property type="entry name" value="PADRE_dom"/>
</dbReference>
<proteinExistence type="predicted"/>
<dbReference type="AlphaFoldDB" id="A0AAV2G3F8"/>
<sequence>MGNYVSCTLATPLIKSGKAARVVFPGGEVKQFREPMIRAAEIMFECPNFFLANSQSLHIGRRFSPLPADEELELGNVYLTFPMRRASSVVTAADMAVLFMAANSAAKRIAGGSPAAGGGGGGRIRPEEVEPERVSGGGEGGRKSLEEMSEELEIHAEFKHRMSICRSMKPRLETIREEPATAVLSR</sequence>
<protein>
    <recommendedName>
        <fullName evidence="4">DUF4228 domain-containing protein</fullName>
    </recommendedName>
</protein>
<feature type="region of interest" description="Disordered" evidence="1">
    <location>
        <begin position="111"/>
        <end position="146"/>
    </location>
</feature>
<name>A0AAV2G3F8_9ROSI</name>
<evidence type="ECO:0000313" key="3">
    <source>
        <dbReference type="Proteomes" id="UP001497516"/>
    </source>
</evidence>
<dbReference type="Proteomes" id="UP001497516">
    <property type="component" value="Chromosome 7"/>
</dbReference>
<reference evidence="2 3" key="1">
    <citation type="submission" date="2024-04" db="EMBL/GenBank/DDBJ databases">
        <authorList>
            <person name="Fracassetti M."/>
        </authorList>
    </citation>
    <scope>NUCLEOTIDE SEQUENCE [LARGE SCALE GENOMIC DNA]</scope>
</reference>
<evidence type="ECO:0000313" key="2">
    <source>
        <dbReference type="EMBL" id="CAL1404677.1"/>
    </source>
</evidence>
<dbReference type="Pfam" id="PF14009">
    <property type="entry name" value="PADRE"/>
    <property type="match status" value="1"/>
</dbReference>
<evidence type="ECO:0000256" key="1">
    <source>
        <dbReference type="SAM" id="MobiDB-lite"/>
    </source>
</evidence>
<organism evidence="2 3">
    <name type="scientific">Linum trigynum</name>
    <dbReference type="NCBI Taxonomy" id="586398"/>
    <lineage>
        <taxon>Eukaryota</taxon>
        <taxon>Viridiplantae</taxon>
        <taxon>Streptophyta</taxon>
        <taxon>Embryophyta</taxon>
        <taxon>Tracheophyta</taxon>
        <taxon>Spermatophyta</taxon>
        <taxon>Magnoliopsida</taxon>
        <taxon>eudicotyledons</taxon>
        <taxon>Gunneridae</taxon>
        <taxon>Pentapetalae</taxon>
        <taxon>rosids</taxon>
        <taxon>fabids</taxon>
        <taxon>Malpighiales</taxon>
        <taxon>Linaceae</taxon>
        <taxon>Linum</taxon>
    </lineage>
</organism>
<feature type="compositionally biased region" description="Gly residues" evidence="1">
    <location>
        <begin position="114"/>
        <end position="123"/>
    </location>
</feature>